<evidence type="ECO:0000256" key="1">
    <source>
        <dbReference type="PROSITE-ProRule" id="PRU00339"/>
    </source>
</evidence>
<proteinExistence type="predicted"/>
<keyword evidence="3" id="KW-0732">Signal</keyword>
<feature type="signal peptide" evidence="3">
    <location>
        <begin position="1"/>
        <end position="38"/>
    </location>
</feature>
<dbReference type="GO" id="GO:0000030">
    <property type="term" value="F:mannosyltransferase activity"/>
    <property type="evidence" value="ECO:0007669"/>
    <property type="project" value="TreeGrafter"/>
</dbReference>
<protein>
    <submittedName>
        <fullName evidence="4">Tetratricopeptide repeat protein</fullName>
    </submittedName>
</protein>
<dbReference type="GO" id="GO:0035269">
    <property type="term" value="P:protein O-linked glycosylation via mannose"/>
    <property type="evidence" value="ECO:0007669"/>
    <property type="project" value="TreeGrafter"/>
</dbReference>
<organism evidence="4 5">
    <name type="scientific">Candidatus Obscuribacter phosphatis</name>
    <dbReference type="NCBI Taxonomy" id="1906157"/>
    <lineage>
        <taxon>Bacteria</taxon>
        <taxon>Bacillati</taxon>
        <taxon>Candidatus Melainabacteria</taxon>
        <taxon>Candidatus Obscuribacterales</taxon>
        <taxon>Candidatus Obscuribacteraceae</taxon>
        <taxon>Candidatus Obscuribacter</taxon>
    </lineage>
</organism>
<dbReference type="PANTHER" id="PTHR44216">
    <property type="entry name" value="PROTEIN O-MANNOSYL-TRANSFERASE TMTC2"/>
    <property type="match status" value="1"/>
</dbReference>
<name>A0A8J7P930_9BACT</name>
<evidence type="ECO:0000256" key="3">
    <source>
        <dbReference type="SAM" id="SignalP"/>
    </source>
</evidence>
<dbReference type="Gene3D" id="2.120.10.30">
    <property type="entry name" value="TolB, C-terminal domain"/>
    <property type="match status" value="1"/>
</dbReference>
<evidence type="ECO:0000256" key="2">
    <source>
        <dbReference type="SAM" id="MobiDB-lite"/>
    </source>
</evidence>
<dbReference type="InterPro" id="IPR011990">
    <property type="entry name" value="TPR-like_helical_dom_sf"/>
</dbReference>
<dbReference type="PANTHER" id="PTHR44216:SF3">
    <property type="entry name" value="PROTEIN O-MANNOSYL-TRANSFERASE TMTC2"/>
    <property type="match status" value="1"/>
</dbReference>
<dbReference type="InterPro" id="IPR052384">
    <property type="entry name" value="TMTC_O-mannosyltransferase"/>
</dbReference>
<comment type="caution">
    <text evidence="4">The sequence shown here is derived from an EMBL/GenBank/DDBJ whole genome shotgun (WGS) entry which is preliminary data.</text>
</comment>
<reference evidence="4" key="1">
    <citation type="submission" date="2021-02" db="EMBL/GenBank/DDBJ databases">
        <title>Genome-Resolved Metagenomics of a Microbial Community Performing Photosynthetic Biological Nutrient Removal.</title>
        <authorList>
            <person name="Mcdaniel E.A."/>
        </authorList>
    </citation>
    <scope>NUCLEOTIDE SEQUENCE</scope>
    <source>
        <strain evidence="4">UWPOB_OBS1</strain>
    </source>
</reference>
<dbReference type="EMBL" id="JAFLCK010000016">
    <property type="protein sequence ID" value="MBN8661126.1"/>
    <property type="molecule type" value="Genomic_DNA"/>
</dbReference>
<evidence type="ECO:0000313" key="4">
    <source>
        <dbReference type="EMBL" id="MBN8661126.1"/>
    </source>
</evidence>
<feature type="chain" id="PRO_5035261857" evidence="3">
    <location>
        <begin position="39"/>
        <end position="400"/>
    </location>
</feature>
<feature type="repeat" description="TPR" evidence="1">
    <location>
        <begin position="89"/>
        <end position="122"/>
    </location>
</feature>
<dbReference type="Gene3D" id="1.25.40.10">
    <property type="entry name" value="Tetratricopeptide repeat domain"/>
    <property type="match status" value="1"/>
</dbReference>
<keyword evidence="1" id="KW-0802">TPR repeat</keyword>
<dbReference type="Proteomes" id="UP000664277">
    <property type="component" value="Unassembled WGS sequence"/>
</dbReference>
<accession>A0A8J7P930</accession>
<dbReference type="AlphaFoldDB" id="A0A8J7P930"/>
<dbReference type="SUPFAM" id="SSF101898">
    <property type="entry name" value="NHL repeat"/>
    <property type="match status" value="1"/>
</dbReference>
<evidence type="ECO:0000313" key="5">
    <source>
        <dbReference type="Proteomes" id="UP000664277"/>
    </source>
</evidence>
<feature type="compositionally biased region" description="Low complexity" evidence="2">
    <location>
        <begin position="197"/>
        <end position="229"/>
    </location>
</feature>
<dbReference type="InterPro" id="IPR019734">
    <property type="entry name" value="TPR_rpt"/>
</dbReference>
<feature type="compositionally biased region" description="Polar residues" evidence="2">
    <location>
        <begin position="236"/>
        <end position="245"/>
    </location>
</feature>
<dbReference type="PROSITE" id="PS50293">
    <property type="entry name" value="TPR_REGION"/>
    <property type="match status" value="1"/>
</dbReference>
<dbReference type="SMART" id="SM00028">
    <property type="entry name" value="TPR"/>
    <property type="match status" value="3"/>
</dbReference>
<dbReference type="PROSITE" id="PS50005">
    <property type="entry name" value="TPR"/>
    <property type="match status" value="2"/>
</dbReference>
<feature type="repeat" description="TPR" evidence="1">
    <location>
        <begin position="55"/>
        <end position="88"/>
    </location>
</feature>
<dbReference type="InterPro" id="IPR011042">
    <property type="entry name" value="6-blade_b-propeller_TolB-like"/>
</dbReference>
<feature type="compositionally biased region" description="Polar residues" evidence="2">
    <location>
        <begin position="174"/>
        <end position="196"/>
    </location>
</feature>
<dbReference type="SUPFAM" id="SSF48452">
    <property type="entry name" value="TPR-like"/>
    <property type="match status" value="1"/>
</dbReference>
<feature type="region of interest" description="Disordered" evidence="2">
    <location>
        <begin position="174"/>
        <end position="245"/>
    </location>
</feature>
<gene>
    <name evidence="4" type="ORF">J0M35_12235</name>
</gene>
<sequence>MSRKFSAGNCISFKARKMLKLSCLIAGTVIIALPSAHGQNQNLPQGAAGQQNHQAVGMYNLGLQAYQQGSLESAIIFFRRATDLDPNLADAQYNLGVLYQSQRRAKEAIPRFQEVLRVKPSDPDAHYQLGLALMEMGRAAEAKTHFASIAPNSTHFNDAQKRSQMCDAQLSGATIATPSYSPNPQPQLNMNSQSLSTPQAPIQQSQMQQASMQQPTQQPQPTQQTMTASYREAYPSQASMAQTSISQPVQTAPVAQAPVPAKASNPTAVMANTSVRVIATGFSAPSGLTFDRSGNLYVANYETNSVDRISADGTRSQFSSGAHLKGPIGLVADETGNIYVANYESNTVARITPAGISTIIGTGFKRPYYLALDKEGNLFVSQQQDNSIVRITLPRTVVTR</sequence>
<dbReference type="Pfam" id="PF13414">
    <property type="entry name" value="TPR_11"/>
    <property type="match status" value="2"/>
</dbReference>